<dbReference type="GeneID" id="37113831"/>
<dbReference type="RefSeq" id="XP_025467831.1">
    <property type="nucleotide sequence ID" value="XM_025611688.1"/>
</dbReference>
<feature type="transmembrane region" description="Helical" evidence="1">
    <location>
        <begin position="138"/>
        <end position="155"/>
    </location>
</feature>
<keyword evidence="3" id="KW-1185">Reference proteome</keyword>
<name>A0A317WT00_9EURO</name>
<evidence type="ECO:0000256" key="1">
    <source>
        <dbReference type="SAM" id="Phobius"/>
    </source>
</evidence>
<sequence length="345" mass="38909">MMLSALRHWAPFQIDALGLVTMLGADDINLTVGRLVYSRFTEYLPVLGAFIIANNEMTKPIPGFVAYNITDGIMATDVTGWFSRWLLCQDFTTCSTTLRLVVQPKSNLVKRDAIGLFIGILSMAPVIIFPVIMGDWWGFVNSMSMLISIIVRKVIVHQNRTAISRSALQAYDTSSEAVKTFWTLPTGTVVTIYTPRGVLTNTLLTNPRPGHPRLYKLMRAIGWVGFGCHVISLGMTTLFNQIVTVAVLLVSTVIVVHRIGEDEHLIGENIAVSRHDDLEEQFRAATYARLELSEKEEQSMVLWNLFPHESNTAWWVRYRDCVQRGHGAFKGWDRKLTQQFTESEV</sequence>
<accession>A0A317WT00</accession>
<protein>
    <submittedName>
        <fullName evidence="2">Uncharacterized protein</fullName>
    </submittedName>
</protein>
<reference evidence="2 3" key="1">
    <citation type="submission" date="2016-12" db="EMBL/GenBank/DDBJ databases">
        <title>The genomes of Aspergillus section Nigri reveals drivers in fungal speciation.</title>
        <authorList>
            <consortium name="DOE Joint Genome Institute"/>
            <person name="Vesth T.C."/>
            <person name="Nybo J."/>
            <person name="Theobald S."/>
            <person name="Brandl J."/>
            <person name="Frisvad J.C."/>
            <person name="Nielsen K.F."/>
            <person name="Lyhne E.K."/>
            <person name="Kogle M.E."/>
            <person name="Kuo A."/>
            <person name="Riley R."/>
            <person name="Clum A."/>
            <person name="Nolan M."/>
            <person name="Lipzen A."/>
            <person name="Salamov A."/>
            <person name="Henrissat B."/>
            <person name="Wiebenga A."/>
            <person name="De Vries R.P."/>
            <person name="Grigoriev I.V."/>
            <person name="Mortensen U.H."/>
            <person name="Andersen M.R."/>
            <person name="Baker S.E."/>
        </authorList>
    </citation>
    <scope>NUCLEOTIDE SEQUENCE [LARGE SCALE GENOMIC DNA]</scope>
    <source>
        <strain evidence="2 3">CBS 115572</strain>
    </source>
</reference>
<feature type="transmembrane region" description="Helical" evidence="1">
    <location>
        <begin position="214"/>
        <end position="232"/>
    </location>
</feature>
<dbReference type="EMBL" id="MSFK01000013">
    <property type="protein sequence ID" value="PWY88048.1"/>
    <property type="molecule type" value="Genomic_DNA"/>
</dbReference>
<organism evidence="2 3">
    <name type="scientific">Aspergillus sclerotioniger CBS 115572</name>
    <dbReference type="NCBI Taxonomy" id="1450535"/>
    <lineage>
        <taxon>Eukaryota</taxon>
        <taxon>Fungi</taxon>
        <taxon>Dikarya</taxon>
        <taxon>Ascomycota</taxon>
        <taxon>Pezizomycotina</taxon>
        <taxon>Eurotiomycetes</taxon>
        <taxon>Eurotiomycetidae</taxon>
        <taxon>Eurotiales</taxon>
        <taxon>Aspergillaceae</taxon>
        <taxon>Aspergillus</taxon>
        <taxon>Aspergillus subgen. Circumdati</taxon>
    </lineage>
</organism>
<dbReference type="Proteomes" id="UP000246702">
    <property type="component" value="Unassembled WGS sequence"/>
</dbReference>
<dbReference type="AlphaFoldDB" id="A0A317WT00"/>
<gene>
    <name evidence="2" type="ORF">BO94DRAFT_535060</name>
</gene>
<proteinExistence type="predicted"/>
<feature type="transmembrane region" description="Helical" evidence="1">
    <location>
        <begin position="113"/>
        <end position="132"/>
    </location>
</feature>
<keyword evidence="1" id="KW-1133">Transmembrane helix</keyword>
<evidence type="ECO:0000313" key="2">
    <source>
        <dbReference type="EMBL" id="PWY88048.1"/>
    </source>
</evidence>
<dbReference type="OrthoDB" id="5422688at2759"/>
<keyword evidence="1" id="KW-0812">Transmembrane</keyword>
<evidence type="ECO:0000313" key="3">
    <source>
        <dbReference type="Proteomes" id="UP000246702"/>
    </source>
</evidence>
<keyword evidence="1" id="KW-0472">Membrane</keyword>
<comment type="caution">
    <text evidence="2">The sequence shown here is derived from an EMBL/GenBank/DDBJ whole genome shotgun (WGS) entry which is preliminary data.</text>
</comment>